<reference evidence="2" key="1">
    <citation type="journal article" date="2022" name="Nat. Commun.">
        <title>Chromosome evolution and the genetic basis of agronomically important traits in greater yam.</title>
        <authorList>
            <person name="Bredeson J.V."/>
            <person name="Lyons J.B."/>
            <person name="Oniyinde I.O."/>
            <person name="Okereke N.R."/>
            <person name="Kolade O."/>
            <person name="Nnabue I."/>
            <person name="Nwadili C.O."/>
            <person name="Hribova E."/>
            <person name="Parker M."/>
            <person name="Nwogha J."/>
            <person name="Shu S."/>
            <person name="Carlson J."/>
            <person name="Kariba R."/>
            <person name="Muthemba S."/>
            <person name="Knop K."/>
            <person name="Barton G.J."/>
            <person name="Sherwood A.V."/>
            <person name="Lopez-Montes A."/>
            <person name="Asiedu R."/>
            <person name="Jamnadass R."/>
            <person name="Muchugi A."/>
            <person name="Goodstein D."/>
            <person name="Egesi C.N."/>
            <person name="Featherston J."/>
            <person name="Asfaw A."/>
            <person name="Simpson G.G."/>
            <person name="Dolezel J."/>
            <person name="Hendre P.S."/>
            <person name="Van Deynze A."/>
            <person name="Kumar P.L."/>
            <person name="Obidiegwu J.E."/>
            <person name="Bhattacharjee R."/>
            <person name="Rokhsar D.S."/>
        </authorList>
    </citation>
    <scope>NUCLEOTIDE SEQUENCE [LARGE SCALE GENOMIC DNA]</scope>
    <source>
        <strain evidence="2">cv. TDa95/00328</strain>
    </source>
</reference>
<proteinExistence type="predicted"/>
<evidence type="ECO:0000313" key="1">
    <source>
        <dbReference type="EMBL" id="KAH7682325.1"/>
    </source>
</evidence>
<comment type="caution">
    <text evidence="1">The sequence shown here is derived from an EMBL/GenBank/DDBJ whole genome shotgun (WGS) entry which is preliminary data.</text>
</comment>
<protein>
    <submittedName>
        <fullName evidence="1">Uncharacterized protein</fullName>
    </submittedName>
</protein>
<name>A0ACB7W4I5_DIOAL</name>
<accession>A0ACB7W4I5</accession>
<dbReference type="EMBL" id="CM037015">
    <property type="protein sequence ID" value="KAH7682325.1"/>
    <property type="molecule type" value="Genomic_DNA"/>
</dbReference>
<gene>
    <name evidence="1" type="ORF">IHE45_05G113100</name>
</gene>
<evidence type="ECO:0000313" key="2">
    <source>
        <dbReference type="Proteomes" id="UP000827976"/>
    </source>
</evidence>
<dbReference type="Proteomes" id="UP000827976">
    <property type="component" value="Chromosome 5"/>
</dbReference>
<sequence>MGNCLHCMAHEAKRTKDTKSMKKFMKPKVDRIAASSLEKKNTVPVPVPEKGEKGAIRVKIVLTKKEATQLLSQCNGDEDMMKMLLSELEIEKMKTLKSIISSANTVNSSSSSSMKPQQYGGDAWKPVLQSIPETCCVLMF</sequence>
<organism evidence="1 2">
    <name type="scientific">Dioscorea alata</name>
    <name type="common">Purple yam</name>
    <dbReference type="NCBI Taxonomy" id="55571"/>
    <lineage>
        <taxon>Eukaryota</taxon>
        <taxon>Viridiplantae</taxon>
        <taxon>Streptophyta</taxon>
        <taxon>Embryophyta</taxon>
        <taxon>Tracheophyta</taxon>
        <taxon>Spermatophyta</taxon>
        <taxon>Magnoliopsida</taxon>
        <taxon>Liliopsida</taxon>
        <taxon>Dioscoreales</taxon>
        <taxon>Dioscoreaceae</taxon>
        <taxon>Dioscorea</taxon>
    </lineage>
</organism>
<keyword evidence="2" id="KW-1185">Reference proteome</keyword>